<dbReference type="Proteomes" id="UP000636960">
    <property type="component" value="Unassembled WGS sequence"/>
</dbReference>
<dbReference type="AlphaFoldDB" id="A0A919K3F2"/>
<proteinExistence type="predicted"/>
<accession>A0A919K3F2</accession>
<dbReference type="RefSeq" id="WP_203786483.1">
    <property type="nucleotide sequence ID" value="NZ_BOMV01000073.1"/>
</dbReference>
<feature type="signal peptide" evidence="1">
    <location>
        <begin position="1"/>
        <end position="17"/>
    </location>
</feature>
<reference evidence="2" key="1">
    <citation type="submission" date="2021-01" db="EMBL/GenBank/DDBJ databases">
        <title>Whole genome shotgun sequence of Actinoplanes rishiriensis NBRC 108556.</title>
        <authorList>
            <person name="Komaki H."/>
            <person name="Tamura T."/>
        </authorList>
    </citation>
    <scope>NUCLEOTIDE SEQUENCE</scope>
    <source>
        <strain evidence="2">NBRC 108556</strain>
    </source>
</reference>
<evidence type="ECO:0000313" key="2">
    <source>
        <dbReference type="EMBL" id="GIE99493.1"/>
    </source>
</evidence>
<comment type="caution">
    <text evidence="2">The sequence shown here is derived from an EMBL/GenBank/DDBJ whole genome shotgun (WGS) entry which is preliminary data.</text>
</comment>
<evidence type="ECO:0000256" key="1">
    <source>
        <dbReference type="SAM" id="SignalP"/>
    </source>
</evidence>
<dbReference type="EMBL" id="BOMV01000073">
    <property type="protein sequence ID" value="GIE99493.1"/>
    <property type="molecule type" value="Genomic_DNA"/>
</dbReference>
<keyword evidence="3" id="KW-1185">Reference proteome</keyword>
<keyword evidence="1" id="KW-0732">Signal</keyword>
<protein>
    <submittedName>
        <fullName evidence="2">Uncharacterized protein</fullName>
    </submittedName>
</protein>
<gene>
    <name evidence="2" type="ORF">Ari01nite_69580</name>
</gene>
<evidence type="ECO:0000313" key="3">
    <source>
        <dbReference type="Proteomes" id="UP000636960"/>
    </source>
</evidence>
<sequence length="243" mass="25197">MFTIPNLALLDIAPAVAALLGCEQAITHLYRTAETGYVCTVCGEPANLTDTAPAAVVVLAYPDGPHVVRLAHAGCSDSGIIAMTDDPTDNPAVLFPAMAWLRPADTTPAPVVVIAPRIYGMRVAANGDTTDTLTANLLGYGFDLLSHPEAPMPDLDAATAYLGADATLTLTDVADEVLWSGVLDLPDAWTNRARADRRIGVIFAAGLALDGDGDRLADLFTAIGDGRAVAACVELDTATAEPI</sequence>
<organism evidence="2 3">
    <name type="scientific">Paractinoplanes rishiriensis</name>
    <dbReference type="NCBI Taxonomy" id="1050105"/>
    <lineage>
        <taxon>Bacteria</taxon>
        <taxon>Bacillati</taxon>
        <taxon>Actinomycetota</taxon>
        <taxon>Actinomycetes</taxon>
        <taxon>Micromonosporales</taxon>
        <taxon>Micromonosporaceae</taxon>
        <taxon>Paractinoplanes</taxon>
    </lineage>
</organism>
<name>A0A919K3F2_9ACTN</name>
<feature type="chain" id="PRO_5038458933" evidence="1">
    <location>
        <begin position="18"/>
        <end position="243"/>
    </location>
</feature>